<sequence>MPRIVRLANTEIAMYFADHNPPHFHVLGRGGAAQVAIDTLEVIALSGRIDLREALDWATRNQARLRELWNEFSGDDA</sequence>
<dbReference type="Proteomes" id="UP001597115">
    <property type="component" value="Unassembled WGS sequence"/>
</dbReference>
<evidence type="ECO:0000313" key="1">
    <source>
        <dbReference type="EMBL" id="MFD1610359.1"/>
    </source>
</evidence>
<dbReference type="RefSeq" id="WP_380885960.1">
    <property type="nucleotide sequence ID" value="NZ_JBHUDY010000001.1"/>
</dbReference>
<name>A0ABW4HXL4_9SPHN</name>
<accession>A0ABW4HXL4</accession>
<protein>
    <submittedName>
        <fullName evidence="1">DUF4160 domain-containing protein</fullName>
    </submittedName>
</protein>
<keyword evidence="2" id="KW-1185">Reference proteome</keyword>
<gene>
    <name evidence="1" type="ORF">ACFSCW_00930</name>
</gene>
<dbReference type="EMBL" id="JBHUDY010000001">
    <property type="protein sequence ID" value="MFD1610359.1"/>
    <property type="molecule type" value="Genomic_DNA"/>
</dbReference>
<dbReference type="InterPro" id="IPR025427">
    <property type="entry name" value="DUF4160"/>
</dbReference>
<comment type="caution">
    <text evidence="1">The sequence shown here is derived from an EMBL/GenBank/DDBJ whole genome shotgun (WGS) entry which is preliminary data.</text>
</comment>
<reference evidence="2" key="1">
    <citation type="journal article" date="2019" name="Int. J. Syst. Evol. Microbiol.">
        <title>The Global Catalogue of Microorganisms (GCM) 10K type strain sequencing project: providing services to taxonomists for standard genome sequencing and annotation.</title>
        <authorList>
            <consortium name="The Broad Institute Genomics Platform"/>
            <consortium name="The Broad Institute Genome Sequencing Center for Infectious Disease"/>
            <person name="Wu L."/>
            <person name="Ma J."/>
        </authorList>
    </citation>
    <scope>NUCLEOTIDE SEQUENCE [LARGE SCALE GENOMIC DNA]</scope>
    <source>
        <strain evidence="2">CGMCC 1.16275</strain>
    </source>
</reference>
<dbReference type="Pfam" id="PF13711">
    <property type="entry name" value="DUF4160"/>
    <property type="match status" value="1"/>
</dbReference>
<evidence type="ECO:0000313" key="2">
    <source>
        <dbReference type="Proteomes" id="UP001597115"/>
    </source>
</evidence>
<proteinExistence type="predicted"/>
<organism evidence="1 2">
    <name type="scientific">Sphingomonas tabacisoli</name>
    <dbReference type="NCBI Taxonomy" id="2249466"/>
    <lineage>
        <taxon>Bacteria</taxon>
        <taxon>Pseudomonadati</taxon>
        <taxon>Pseudomonadota</taxon>
        <taxon>Alphaproteobacteria</taxon>
        <taxon>Sphingomonadales</taxon>
        <taxon>Sphingomonadaceae</taxon>
        <taxon>Sphingomonas</taxon>
    </lineage>
</organism>